<feature type="compositionally biased region" description="Polar residues" evidence="2">
    <location>
        <begin position="92"/>
        <end position="102"/>
    </location>
</feature>
<name>A0A556VVS2_BAGYA</name>
<feature type="region of interest" description="Disordered" evidence="2">
    <location>
        <begin position="792"/>
        <end position="846"/>
    </location>
</feature>
<evidence type="ECO:0000313" key="3">
    <source>
        <dbReference type="EMBL" id="TTY87654.1"/>
    </source>
</evidence>
<feature type="compositionally biased region" description="Basic and acidic residues" evidence="2">
    <location>
        <begin position="605"/>
        <end position="622"/>
    </location>
</feature>
<feature type="compositionally biased region" description="Basic and acidic residues" evidence="2">
    <location>
        <begin position="816"/>
        <end position="846"/>
    </location>
</feature>
<comment type="caution">
    <text evidence="3">The sequence shown here is derived from an EMBL/GenBank/DDBJ whole genome shotgun (WGS) entry which is preliminary data.</text>
</comment>
<feature type="region of interest" description="Disordered" evidence="2">
    <location>
        <begin position="739"/>
        <end position="758"/>
    </location>
</feature>
<dbReference type="AlphaFoldDB" id="A0A556VVS2"/>
<dbReference type="OrthoDB" id="10050218at2759"/>
<keyword evidence="4" id="KW-1185">Reference proteome</keyword>
<feature type="region of interest" description="Disordered" evidence="2">
    <location>
        <begin position="24"/>
        <end position="46"/>
    </location>
</feature>
<gene>
    <name evidence="3" type="ORF">Baya_16473</name>
</gene>
<accession>A0A556VVS2</accession>
<keyword evidence="1" id="KW-0175">Coiled coil</keyword>
<protein>
    <submittedName>
        <fullName evidence="3">HAUS augmin-like complex subunit 8</fullName>
    </submittedName>
</protein>
<feature type="compositionally biased region" description="Polar residues" evidence="2">
    <location>
        <begin position="26"/>
        <end position="35"/>
    </location>
</feature>
<feature type="region of interest" description="Disordered" evidence="2">
    <location>
        <begin position="662"/>
        <end position="706"/>
    </location>
</feature>
<feature type="region of interest" description="Disordered" evidence="2">
    <location>
        <begin position="70"/>
        <end position="102"/>
    </location>
</feature>
<dbReference type="Proteomes" id="UP000319801">
    <property type="component" value="Unassembled WGS sequence"/>
</dbReference>
<reference evidence="3 4" key="1">
    <citation type="journal article" date="2019" name="Genome Biol. Evol.">
        <title>Whole-Genome Sequencing of the Giant Devil Catfish, Bagarius yarrelli.</title>
        <authorList>
            <person name="Jiang W."/>
            <person name="Lv Y."/>
            <person name="Cheng L."/>
            <person name="Yang K."/>
            <person name="Chao B."/>
            <person name="Wang X."/>
            <person name="Li Y."/>
            <person name="Pan X."/>
            <person name="You X."/>
            <person name="Zhang Y."/>
            <person name="Yang J."/>
            <person name="Li J."/>
            <person name="Zhang X."/>
            <person name="Liu S."/>
            <person name="Sun C."/>
            <person name="Yang J."/>
            <person name="Shi Q."/>
        </authorList>
    </citation>
    <scope>NUCLEOTIDE SEQUENCE [LARGE SCALE GENOMIC DNA]</scope>
    <source>
        <strain evidence="3">JWS20170419001</strain>
        <tissue evidence="3">Muscle</tissue>
    </source>
</reference>
<evidence type="ECO:0000313" key="4">
    <source>
        <dbReference type="Proteomes" id="UP000319801"/>
    </source>
</evidence>
<sequence>MYCHVTEAHTTQWRKVKEERVLASGNDDSCGNNSGAKRKTKSSGTIVKSRYMQTEKKSVVKKLSLNESVIVPPRAAPPKMDSGHRSRLGNPPRQTLHSQSEQNSVLIPSLLESSSLSGNVLQSTVLDGHCMRPDFDLSVIKGNAATSALPSSADSNAKNRNLELETFLLAFLTAKIENNTQKLKDEAERNLITLMDEEEKLRLKIINKKQQYLQLKKQQQLNDLLELQVVTLTPVAETAKQFTDEYKTFAAAIDAARHELPVRNLHIEEDREKFLNKAAVCLNQSQRILEEYMKDVSKESDRNAACLKEIESTAHQIYQCLPSASSDLLDLSSLLYDPYINDMHLQECLSWLMECYSPSACSTTWHEEMAGSILTLLWPMIITKKDEKIHGLKKHDIQFIEDLINGKEHSSSPKQADKAEEVEKEAVKKWLQSIPSEAEHKDFRVREEKIDKKHEELKRNVLKELTILEKKRNAADGWNRPSLTEQLWEIELERRKRVKQEERMTKIYQEEEDRQQRLEAGKWKIKKEERKQEDKEENDEIVLIDYLRFSEKKKCKNEREKSYWIKEMNKKMMKGRETMKKRIYEEQPKIHYNTHRVFEAEEQGLEEKRREKEKERELEEHKKEIERLRDLDKRMKIERQKTLKEKWQEKERLRGIEEKRKEEERLRVCEEKRKEEEKKRSLAKERKEKERKSVLEERRKEKERLREVEQKQLEEIRLRTLQTKKRKAEMKRVLWEKGGEEERRRKLEETMKDEETQRKFEEQWKKEEKQRELKKKWIQGERLRALKNIKTEMQEKKKEQRRQQNGEEINSIITFSEKEKQQNKREQETEKIVKKNPRIKEEGIDQ</sequence>
<feature type="compositionally biased region" description="Basic and acidic residues" evidence="2">
    <location>
        <begin position="792"/>
        <end position="805"/>
    </location>
</feature>
<feature type="region of interest" description="Disordered" evidence="2">
    <location>
        <begin position="595"/>
        <end position="622"/>
    </location>
</feature>
<dbReference type="EMBL" id="VCAZ01000317">
    <property type="protein sequence ID" value="TTY87654.1"/>
    <property type="molecule type" value="Genomic_DNA"/>
</dbReference>
<evidence type="ECO:0000256" key="2">
    <source>
        <dbReference type="SAM" id="MobiDB-lite"/>
    </source>
</evidence>
<proteinExistence type="predicted"/>
<feature type="coiled-coil region" evidence="1">
    <location>
        <begin position="169"/>
        <end position="218"/>
    </location>
</feature>
<evidence type="ECO:0000256" key="1">
    <source>
        <dbReference type="SAM" id="Coils"/>
    </source>
</evidence>
<organism evidence="3 4">
    <name type="scientific">Bagarius yarrelli</name>
    <name type="common">Goonch</name>
    <name type="synonym">Bagrus yarrelli</name>
    <dbReference type="NCBI Taxonomy" id="175774"/>
    <lineage>
        <taxon>Eukaryota</taxon>
        <taxon>Metazoa</taxon>
        <taxon>Chordata</taxon>
        <taxon>Craniata</taxon>
        <taxon>Vertebrata</taxon>
        <taxon>Euteleostomi</taxon>
        <taxon>Actinopterygii</taxon>
        <taxon>Neopterygii</taxon>
        <taxon>Teleostei</taxon>
        <taxon>Ostariophysi</taxon>
        <taxon>Siluriformes</taxon>
        <taxon>Sisoridae</taxon>
        <taxon>Sisorinae</taxon>
        <taxon>Bagarius</taxon>
    </lineage>
</organism>